<name>X0XYV4_9ZZZZ</name>
<evidence type="ECO:0000256" key="1">
    <source>
        <dbReference type="SAM" id="MobiDB-lite"/>
    </source>
</evidence>
<evidence type="ECO:0000313" key="2">
    <source>
        <dbReference type="EMBL" id="GAG48540.1"/>
    </source>
</evidence>
<organism evidence="2">
    <name type="scientific">marine sediment metagenome</name>
    <dbReference type="NCBI Taxonomy" id="412755"/>
    <lineage>
        <taxon>unclassified sequences</taxon>
        <taxon>metagenomes</taxon>
        <taxon>ecological metagenomes</taxon>
    </lineage>
</organism>
<comment type="caution">
    <text evidence="2">The sequence shown here is derived from an EMBL/GenBank/DDBJ whole genome shotgun (WGS) entry which is preliminary data.</text>
</comment>
<gene>
    <name evidence="2" type="ORF">S01H1_75311</name>
</gene>
<dbReference type="AlphaFoldDB" id="X0XYV4"/>
<proteinExistence type="predicted"/>
<feature type="region of interest" description="Disordered" evidence="1">
    <location>
        <begin position="1"/>
        <end position="27"/>
    </location>
</feature>
<reference evidence="2" key="1">
    <citation type="journal article" date="2014" name="Front. Microbiol.">
        <title>High frequency of phylogenetically diverse reductive dehalogenase-homologous genes in deep subseafloor sedimentary metagenomes.</title>
        <authorList>
            <person name="Kawai M."/>
            <person name="Futagami T."/>
            <person name="Toyoda A."/>
            <person name="Takaki Y."/>
            <person name="Nishi S."/>
            <person name="Hori S."/>
            <person name="Arai W."/>
            <person name="Tsubouchi T."/>
            <person name="Morono Y."/>
            <person name="Uchiyama I."/>
            <person name="Ito T."/>
            <person name="Fujiyama A."/>
            <person name="Inagaki F."/>
            <person name="Takami H."/>
        </authorList>
    </citation>
    <scope>NUCLEOTIDE SEQUENCE</scope>
    <source>
        <strain evidence="2">Expedition CK06-06</strain>
    </source>
</reference>
<feature type="non-terminal residue" evidence="2">
    <location>
        <position position="124"/>
    </location>
</feature>
<accession>X0XYV4</accession>
<sequence>MALTYPAEAWPGTTQTEQLDGTNDQLTGLPYVAKGVGPTSTPTYEVQYNRRLHRQNRILEPWRQLQVVDEGSLKIGAYPGLYTLGGTRKTFDGATNQSLPDNETRYVYLDSDNTLQIAAAEPAD</sequence>
<protein>
    <submittedName>
        <fullName evidence="2">Uncharacterized protein</fullName>
    </submittedName>
</protein>
<dbReference type="EMBL" id="BARS01050447">
    <property type="protein sequence ID" value="GAG48540.1"/>
    <property type="molecule type" value="Genomic_DNA"/>
</dbReference>
<feature type="compositionally biased region" description="Polar residues" evidence="1">
    <location>
        <begin position="12"/>
        <end position="26"/>
    </location>
</feature>